<reference evidence="11 12" key="1">
    <citation type="journal article" date="2007" name="Science">
        <title>Sea anemone genome reveals ancestral eumetazoan gene repertoire and genomic organization.</title>
        <authorList>
            <person name="Putnam N.H."/>
            <person name="Srivastava M."/>
            <person name="Hellsten U."/>
            <person name="Dirks B."/>
            <person name="Chapman J."/>
            <person name="Salamov A."/>
            <person name="Terry A."/>
            <person name="Shapiro H."/>
            <person name="Lindquist E."/>
            <person name="Kapitonov V.V."/>
            <person name="Jurka J."/>
            <person name="Genikhovich G."/>
            <person name="Grigoriev I.V."/>
            <person name="Lucas S.M."/>
            <person name="Steele R.E."/>
            <person name="Finnerty J.R."/>
            <person name="Technau U."/>
            <person name="Martindale M.Q."/>
            <person name="Rokhsar D.S."/>
        </authorList>
    </citation>
    <scope>NUCLEOTIDE SEQUENCE [LARGE SCALE GENOMIC DNA]</scope>
    <source>
        <strain evidence="12">CH2 X CH6</strain>
    </source>
</reference>
<evidence type="ECO:0000313" key="11">
    <source>
        <dbReference type="EMBL" id="EDO38398.1"/>
    </source>
</evidence>
<feature type="active site" description="Charge relay system" evidence="8">
    <location>
        <position position="377"/>
    </location>
</feature>
<evidence type="ECO:0000259" key="10">
    <source>
        <dbReference type="Pfam" id="PF04083"/>
    </source>
</evidence>
<keyword evidence="4 7" id="KW-0442">Lipid degradation</keyword>
<keyword evidence="2 9" id="KW-0732">Signal</keyword>
<dbReference type="OMA" id="PIFHLNH"/>
<evidence type="ECO:0000256" key="8">
    <source>
        <dbReference type="PIRSR" id="PIRSR000862-1"/>
    </source>
</evidence>
<name>A7SCY7_NEMVE</name>
<dbReference type="AlphaFoldDB" id="A7SCY7"/>
<comment type="similarity">
    <text evidence="1 7">Belongs to the AB hydrolase superfamily. Lipase family.</text>
</comment>
<feature type="active site" description="Charge relay system" evidence="8">
    <location>
        <position position="348"/>
    </location>
</feature>
<dbReference type="Gene3D" id="3.40.50.1820">
    <property type="entry name" value="alpha/beta hydrolase"/>
    <property type="match status" value="1"/>
</dbReference>
<evidence type="ECO:0000256" key="5">
    <source>
        <dbReference type="ARBA" id="ARBA00023098"/>
    </source>
</evidence>
<evidence type="ECO:0000256" key="4">
    <source>
        <dbReference type="ARBA" id="ARBA00022963"/>
    </source>
</evidence>
<feature type="domain" description="Partial AB-hydrolase lipase" evidence="10">
    <location>
        <begin position="39"/>
        <end position="100"/>
    </location>
</feature>
<dbReference type="HOGENOM" id="CLU_010974_0_0_1"/>
<evidence type="ECO:0000256" key="9">
    <source>
        <dbReference type="SAM" id="SignalP"/>
    </source>
</evidence>
<dbReference type="PhylomeDB" id="A7SCY7"/>
<keyword evidence="3 7" id="KW-0378">Hydrolase</keyword>
<evidence type="ECO:0000256" key="1">
    <source>
        <dbReference type="ARBA" id="ARBA00010701"/>
    </source>
</evidence>
<dbReference type="InterPro" id="IPR029058">
    <property type="entry name" value="AB_hydrolase_fold"/>
</dbReference>
<dbReference type="InParanoid" id="A7SCY7"/>
<organism evidence="11 12">
    <name type="scientific">Nematostella vectensis</name>
    <name type="common">Starlet sea anemone</name>
    <dbReference type="NCBI Taxonomy" id="45351"/>
    <lineage>
        <taxon>Eukaryota</taxon>
        <taxon>Metazoa</taxon>
        <taxon>Cnidaria</taxon>
        <taxon>Anthozoa</taxon>
        <taxon>Hexacorallia</taxon>
        <taxon>Actiniaria</taxon>
        <taxon>Edwardsiidae</taxon>
        <taxon>Nematostella</taxon>
    </lineage>
</organism>
<dbReference type="eggNOG" id="KOG2624">
    <property type="taxonomic scope" value="Eukaryota"/>
</dbReference>
<sequence length="402" mass="45699">MNVSFCLLVVLLGNQLCCLLAKGTRPKWGPVDPDVNRNVSQLIHNRGFPVEEHDVITKDGYILSVQRIPHGRKGRESPGPRPVVFLQHGLLADSSCFVQSWEYDSLGYILADNGYDVWLGNIRGNRYSRSHVKYNHKQREFWDFSFEEFGEYDIPAMIEHALSVSGQSQLYYIGHSQGTLVGFISFSTHPEIAKKVKRFIALAPIFHLNHTATIVRDAAFTLGPIQELLFPLGPTQFFPGYLIKLLTKLGFCGGKYKAKLCYDISELIFGFDDGNANMSRVPVFFTHFPSGTSFKNIIHFGQIVYYGRTARFDYGKRRNMKRYGKPKPPVYDVTKMDVPTALILGTHDNLSTVPDVAPIRAQIPHVTFYEVIPEWNHIDFVAGIDAYKLLYPKLLNLLQEFE</sequence>
<dbReference type="KEGG" id="nve:5509983"/>
<dbReference type="GO" id="GO:0016298">
    <property type="term" value="F:lipase activity"/>
    <property type="evidence" value="ECO:0000318"/>
    <property type="project" value="GO_Central"/>
</dbReference>
<dbReference type="GO" id="GO:0016042">
    <property type="term" value="P:lipid catabolic process"/>
    <property type="evidence" value="ECO:0007669"/>
    <property type="project" value="UniProtKB-KW"/>
</dbReference>
<feature type="active site" description="Nucleophile" evidence="8">
    <location>
        <position position="176"/>
    </location>
</feature>
<gene>
    <name evidence="11" type="ORF">NEMVEDRAFT_v1g188332</name>
</gene>
<dbReference type="PANTHER" id="PTHR11005">
    <property type="entry name" value="LYSOSOMAL ACID LIPASE-RELATED"/>
    <property type="match status" value="1"/>
</dbReference>
<dbReference type="EMBL" id="DS469626">
    <property type="protein sequence ID" value="EDO38398.1"/>
    <property type="molecule type" value="Genomic_DNA"/>
</dbReference>
<evidence type="ECO:0000256" key="6">
    <source>
        <dbReference type="ARBA" id="ARBA00023180"/>
    </source>
</evidence>
<dbReference type="FunFam" id="3.40.50.1820:FF:000021">
    <property type="entry name" value="Lipase"/>
    <property type="match status" value="1"/>
</dbReference>
<feature type="signal peptide" evidence="9">
    <location>
        <begin position="1"/>
        <end position="21"/>
    </location>
</feature>
<dbReference type="SUPFAM" id="SSF53474">
    <property type="entry name" value="alpha/beta-Hydrolases"/>
    <property type="match status" value="1"/>
</dbReference>
<keyword evidence="5" id="KW-0443">Lipid metabolism</keyword>
<evidence type="ECO:0000256" key="7">
    <source>
        <dbReference type="PIRNR" id="PIRNR000862"/>
    </source>
</evidence>
<dbReference type="Proteomes" id="UP000001593">
    <property type="component" value="Unassembled WGS sequence"/>
</dbReference>
<dbReference type="InterPro" id="IPR006693">
    <property type="entry name" value="AB_hydrolase_lipase"/>
</dbReference>
<dbReference type="OrthoDB" id="9974421at2759"/>
<protein>
    <recommendedName>
        <fullName evidence="7">Lipase</fullName>
    </recommendedName>
</protein>
<dbReference type="InterPro" id="IPR025483">
    <property type="entry name" value="Lipase_euk"/>
</dbReference>
<dbReference type="Pfam" id="PF04083">
    <property type="entry name" value="Abhydro_lipase"/>
    <property type="match status" value="1"/>
</dbReference>
<dbReference type="GO" id="GO:0006629">
    <property type="term" value="P:lipid metabolic process"/>
    <property type="evidence" value="ECO:0000318"/>
    <property type="project" value="GO_Central"/>
</dbReference>
<keyword evidence="12" id="KW-1185">Reference proteome</keyword>
<evidence type="ECO:0000256" key="2">
    <source>
        <dbReference type="ARBA" id="ARBA00022729"/>
    </source>
</evidence>
<feature type="chain" id="PRO_5002711974" description="Lipase" evidence="9">
    <location>
        <begin position="22"/>
        <end position="402"/>
    </location>
</feature>
<evidence type="ECO:0000313" key="12">
    <source>
        <dbReference type="Proteomes" id="UP000001593"/>
    </source>
</evidence>
<dbReference type="PIRSF" id="PIRSF000862">
    <property type="entry name" value="Steryl_ester_lip"/>
    <property type="match status" value="1"/>
</dbReference>
<keyword evidence="6" id="KW-0325">Glycoprotein</keyword>
<dbReference type="ESTHER" id="nemve-a7scy7">
    <property type="family name" value="Acidic_Lipase"/>
</dbReference>
<dbReference type="STRING" id="45351.A7SCY7"/>
<accession>A7SCY7</accession>
<proteinExistence type="inferred from homology"/>
<evidence type="ECO:0000256" key="3">
    <source>
        <dbReference type="ARBA" id="ARBA00022801"/>
    </source>
</evidence>